<name>A0A8I0EUK8_9ACTN</name>
<evidence type="ECO:0000256" key="1">
    <source>
        <dbReference type="SAM" id="SignalP"/>
    </source>
</evidence>
<dbReference type="Proteomes" id="UP000515871">
    <property type="component" value="Chromosome"/>
</dbReference>
<protein>
    <submittedName>
        <fullName evidence="2">Uncharacterized protein</fullName>
    </submittedName>
</protein>
<feature type="chain" id="PRO_5034867955" evidence="1">
    <location>
        <begin position="27"/>
        <end position="179"/>
    </location>
</feature>
<dbReference type="RefSeq" id="WP_154596976.1">
    <property type="nucleotide sequence ID" value="NZ_CP060587.1"/>
</dbReference>
<feature type="signal peptide" evidence="1">
    <location>
        <begin position="1"/>
        <end position="26"/>
    </location>
</feature>
<dbReference type="EMBL" id="JACTVM010000002">
    <property type="protein sequence ID" value="MBC9226711.1"/>
    <property type="molecule type" value="Genomic_DNA"/>
</dbReference>
<keyword evidence="4" id="KW-1185">Reference proteome</keyword>
<evidence type="ECO:0000313" key="2">
    <source>
        <dbReference type="EMBL" id="MBC9226711.1"/>
    </source>
</evidence>
<gene>
    <name evidence="3" type="ORF">H9L21_10265</name>
    <name evidence="2" type="ORF">IBG24_10320</name>
</gene>
<dbReference type="Proteomes" id="UP000620591">
    <property type="component" value="Unassembled WGS sequence"/>
</dbReference>
<dbReference type="AlphaFoldDB" id="A0A8I0EUK8"/>
<organism evidence="2 5">
    <name type="scientific">Aeromicrobium senzhongii</name>
    <dbReference type="NCBI Taxonomy" id="2663859"/>
    <lineage>
        <taxon>Bacteria</taxon>
        <taxon>Bacillati</taxon>
        <taxon>Actinomycetota</taxon>
        <taxon>Actinomycetes</taxon>
        <taxon>Propionibacteriales</taxon>
        <taxon>Nocardioidaceae</taxon>
        <taxon>Aeromicrobium</taxon>
    </lineage>
</organism>
<reference evidence="2" key="1">
    <citation type="submission" date="2020-09" db="EMBL/GenBank/DDBJ databases">
        <title>Novel species in genus Aeromicrobium.</title>
        <authorList>
            <person name="Zhang G."/>
        </authorList>
    </citation>
    <scope>NUCLEOTIDE SEQUENCE</scope>
    <source>
        <strain evidence="4">zg-629</strain>
        <strain evidence="3">Zg-629</strain>
        <strain evidence="2">Zg-636</strain>
    </source>
</reference>
<evidence type="ECO:0000313" key="5">
    <source>
        <dbReference type="Proteomes" id="UP000620591"/>
    </source>
</evidence>
<evidence type="ECO:0000313" key="3">
    <source>
        <dbReference type="EMBL" id="QNL93501.1"/>
    </source>
</evidence>
<evidence type="ECO:0000313" key="4">
    <source>
        <dbReference type="Proteomes" id="UP000515871"/>
    </source>
</evidence>
<keyword evidence="1" id="KW-0732">Signal</keyword>
<proteinExistence type="predicted"/>
<sequence>MFRIKTIIIATVAAAATALAPQVAHAAPDCQNLPSTKWKFTKISKSYKPTGLYSDWVRPKNARFTITYNQSATSATSATVSSKLSAEAGTVFVKAKAEVSGSLTKKWSKKKAWKYTASVKRNGKYKYRLRQRQETRKFTATKYSLYRGDCRYRKVKAGTAEMPRSTQTSLIWDVQKRKA</sequence>
<dbReference type="EMBL" id="CP060587">
    <property type="protein sequence ID" value="QNL93501.1"/>
    <property type="molecule type" value="Genomic_DNA"/>
</dbReference>
<accession>A0A8I0EUK8</accession>